<evidence type="ECO:0000313" key="2">
    <source>
        <dbReference type="EMBL" id="CAI9151407.1"/>
    </source>
</evidence>
<evidence type="ECO:0000313" key="3">
    <source>
        <dbReference type="Proteomes" id="UP001176941"/>
    </source>
</evidence>
<organism evidence="2 3">
    <name type="scientific">Rangifer tarandus platyrhynchus</name>
    <name type="common">Svalbard reindeer</name>
    <dbReference type="NCBI Taxonomy" id="3082113"/>
    <lineage>
        <taxon>Eukaryota</taxon>
        <taxon>Metazoa</taxon>
        <taxon>Chordata</taxon>
        <taxon>Craniata</taxon>
        <taxon>Vertebrata</taxon>
        <taxon>Euteleostomi</taxon>
        <taxon>Mammalia</taxon>
        <taxon>Eutheria</taxon>
        <taxon>Laurasiatheria</taxon>
        <taxon>Artiodactyla</taxon>
        <taxon>Ruminantia</taxon>
        <taxon>Pecora</taxon>
        <taxon>Cervidae</taxon>
        <taxon>Odocoileinae</taxon>
        <taxon>Rangifer</taxon>
    </lineage>
</organism>
<name>A0ABN8XSW7_RANTA</name>
<reference evidence="2" key="1">
    <citation type="submission" date="2023-04" db="EMBL/GenBank/DDBJ databases">
        <authorList>
            <consortium name="ELIXIR-Norway"/>
        </authorList>
    </citation>
    <scope>NUCLEOTIDE SEQUENCE [LARGE SCALE GENOMIC DNA]</scope>
</reference>
<feature type="region of interest" description="Disordered" evidence="1">
    <location>
        <begin position="14"/>
        <end position="35"/>
    </location>
</feature>
<keyword evidence="3" id="KW-1185">Reference proteome</keyword>
<gene>
    <name evidence="2" type="ORF">MRATA1EN1_LOCUS369</name>
</gene>
<protein>
    <submittedName>
        <fullName evidence="2">Uncharacterized protein</fullName>
    </submittedName>
</protein>
<dbReference type="EMBL" id="OX459937">
    <property type="protein sequence ID" value="CAI9151407.1"/>
    <property type="molecule type" value="Genomic_DNA"/>
</dbReference>
<sequence>MMCPHWGAVVPGTLKRQRWREPPPRAGPWERDGSGYRHSQAGTGLVGACPVLCRVLVDGLVLCGYPHQGKANTATGAPSLRVPCPGGVARPTDQPRSRRTHHPYAGVTCMEQAGQSLLWVELAARVVDSKCRKRVLYKVGVDAWGS</sequence>
<accession>A0ABN8XSW7</accession>
<dbReference type="Proteomes" id="UP001176941">
    <property type="component" value="Chromosome 1"/>
</dbReference>
<feature type="compositionally biased region" description="Basic and acidic residues" evidence="1">
    <location>
        <begin position="19"/>
        <end position="35"/>
    </location>
</feature>
<evidence type="ECO:0000256" key="1">
    <source>
        <dbReference type="SAM" id="MobiDB-lite"/>
    </source>
</evidence>
<proteinExistence type="predicted"/>